<dbReference type="PANTHER" id="PTHR43087">
    <property type="entry name" value="LYSINE/ARGININE/ORNITHINE TRANSPORT SYSTEM KINASE"/>
    <property type="match status" value="1"/>
</dbReference>
<evidence type="ECO:0000256" key="2">
    <source>
        <dbReference type="ARBA" id="ARBA00022741"/>
    </source>
</evidence>
<evidence type="ECO:0000259" key="6">
    <source>
        <dbReference type="SMART" id="SM00382"/>
    </source>
</evidence>
<organism evidence="7 8">
    <name type="scientific">Candidatus Solincola sediminis</name>
    <dbReference type="NCBI Taxonomy" id="1797199"/>
    <lineage>
        <taxon>Bacteria</taxon>
        <taxon>Bacillati</taxon>
        <taxon>Actinomycetota</taxon>
        <taxon>Candidatus Geothermincolia</taxon>
        <taxon>Candidatus Geothermincolales</taxon>
        <taxon>Candidatus Geothermincolaceae</taxon>
        <taxon>Candidatus Solincola</taxon>
    </lineage>
</organism>
<dbReference type="Pfam" id="PF03308">
    <property type="entry name" value="MeaB"/>
    <property type="match status" value="1"/>
</dbReference>
<dbReference type="PANTHER" id="PTHR43087:SF1">
    <property type="entry name" value="LAO_AO TRANSPORT SYSTEM ATPASE"/>
    <property type="match status" value="1"/>
</dbReference>
<evidence type="ECO:0000256" key="1">
    <source>
        <dbReference type="ARBA" id="ARBA00009625"/>
    </source>
</evidence>
<dbReference type="CDD" id="cd03114">
    <property type="entry name" value="MMAA-like"/>
    <property type="match status" value="1"/>
</dbReference>
<gene>
    <name evidence="7" type="ORF">A2Y75_12195</name>
</gene>
<dbReference type="STRING" id="1797197.A2Y75_12195"/>
<keyword evidence="3" id="KW-0378">Hydrolase</keyword>
<dbReference type="GO" id="GO:0005525">
    <property type="term" value="F:GTP binding"/>
    <property type="evidence" value="ECO:0007669"/>
    <property type="project" value="UniProtKB-KW"/>
</dbReference>
<evidence type="ECO:0000256" key="5">
    <source>
        <dbReference type="ARBA" id="ARBA00023186"/>
    </source>
</evidence>
<dbReference type="SMART" id="SM00382">
    <property type="entry name" value="AAA"/>
    <property type="match status" value="1"/>
</dbReference>
<dbReference type="NCBIfam" id="TIGR00750">
    <property type="entry name" value="lao"/>
    <property type="match status" value="1"/>
</dbReference>
<proteinExistence type="inferred from homology"/>
<reference evidence="7 8" key="1">
    <citation type="journal article" date="2016" name="Nat. Commun.">
        <title>Thousands of microbial genomes shed light on interconnected biogeochemical processes in an aquifer system.</title>
        <authorList>
            <person name="Anantharaman K."/>
            <person name="Brown C.T."/>
            <person name="Hug L.A."/>
            <person name="Sharon I."/>
            <person name="Castelle C.J."/>
            <person name="Probst A.J."/>
            <person name="Thomas B.C."/>
            <person name="Singh A."/>
            <person name="Wilkins M.J."/>
            <person name="Karaoz U."/>
            <person name="Brodie E.L."/>
            <person name="Williams K.H."/>
            <person name="Hubbard S.S."/>
            <person name="Banfield J.F."/>
        </authorList>
    </citation>
    <scope>NUCLEOTIDE SEQUENCE [LARGE SCALE GENOMIC DNA]</scope>
</reference>
<dbReference type="InterPro" id="IPR027417">
    <property type="entry name" value="P-loop_NTPase"/>
</dbReference>
<name>A0A1F2WM88_9ACTN</name>
<keyword evidence="2" id="KW-0547">Nucleotide-binding</keyword>
<feature type="domain" description="AAA+ ATPase" evidence="6">
    <location>
        <begin position="44"/>
        <end position="188"/>
    </location>
</feature>
<dbReference type="SUPFAM" id="SSF52540">
    <property type="entry name" value="P-loop containing nucleoside triphosphate hydrolases"/>
    <property type="match status" value="1"/>
</dbReference>
<evidence type="ECO:0000313" key="7">
    <source>
        <dbReference type="EMBL" id="OFW57983.1"/>
    </source>
</evidence>
<dbReference type="GO" id="GO:0003924">
    <property type="term" value="F:GTPase activity"/>
    <property type="evidence" value="ECO:0007669"/>
    <property type="project" value="InterPro"/>
</dbReference>
<dbReference type="AlphaFoldDB" id="A0A1F2WM88"/>
<comment type="caution">
    <text evidence="7">The sequence shown here is derived from an EMBL/GenBank/DDBJ whole genome shotgun (WGS) entry which is preliminary data.</text>
</comment>
<accession>A0A1F2WM88</accession>
<dbReference type="Proteomes" id="UP000177876">
    <property type="component" value="Unassembled WGS sequence"/>
</dbReference>
<evidence type="ECO:0000313" key="8">
    <source>
        <dbReference type="Proteomes" id="UP000177876"/>
    </source>
</evidence>
<protein>
    <submittedName>
        <fullName evidence="7">GTPase</fullName>
    </submittedName>
</protein>
<evidence type="ECO:0000256" key="4">
    <source>
        <dbReference type="ARBA" id="ARBA00023134"/>
    </source>
</evidence>
<keyword evidence="4" id="KW-0342">GTP-binding</keyword>
<evidence type="ECO:0000256" key="3">
    <source>
        <dbReference type="ARBA" id="ARBA00022801"/>
    </source>
</evidence>
<keyword evidence="5" id="KW-0143">Chaperone</keyword>
<dbReference type="InterPro" id="IPR052040">
    <property type="entry name" value="GTPase/Isobutyryl-CoA_mutase"/>
</dbReference>
<dbReference type="InterPro" id="IPR003593">
    <property type="entry name" value="AAA+_ATPase"/>
</dbReference>
<dbReference type="InterPro" id="IPR005129">
    <property type="entry name" value="GTPase_ArgK"/>
</dbReference>
<dbReference type="Gene3D" id="3.40.50.300">
    <property type="entry name" value="P-loop containing nucleotide triphosphate hydrolases"/>
    <property type="match status" value="1"/>
</dbReference>
<comment type="similarity">
    <text evidence="1">Belongs to the SIMIBI class G3E GTPase family. ArgK/MeaB subfamily.</text>
</comment>
<sequence length="317" mass="34261">MTMDLYEGIRARNRLAAARLISLVENDDASAREVMRRLHQHTGKAHIVGITGATGSGKSTLVSALTKALREHSRTVGIIAIDPTSPFTGGAVLGDRIRMQELATDPGVFIRSMGTRGALGGLAVATNDAVNILDAFGKEVIIVETVGAGQVEVDIVGLAHTSIVVTMPGGGDEIQAMKAGIMEIGDIFVVNKADREGADRAAAEIEMMVEIVKREPAYIPPILRTVATEGLGVDGLCNAIFSHYDYLQEHGLLEEKVRVRIMGELLEIINHRVHLSVTDALEHDPEMLDLMKKLVDTREIDPHSGAAMVIRHLMKRE</sequence>
<dbReference type="EMBL" id="MELK01000028">
    <property type="protein sequence ID" value="OFW57983.1"/>
    <property type="molecule type" value="Genomic_DNA"/>
</dbReference>